<reference evidence="1 2" key="1">
    <citation type="submission" date="2023-02" db="EMBL/GenBank/DDBJ databases">
        <title>LHISI_Scaffold_Assembly.</title>
        <authorList>
            <person name="Stuart O.P."/>
            <person name="Cleave R."/>
            <person name="Magrath M.J.L."/>
            <person name="Mikheyev A.S."/>
        </authorList>
    </citation>
    <scope>NUCLEOTIDE SEQUENCE [LARGE SCALE GENOMIC DNA]</scope>
    <source>
        <strain evidence="1">Daus_M_001</strain>
        <tissue evidence="1">Leg muscle</tissue>
    </source>
</reference>
<sequence length="104" mass="11532">MSIIIVDFTSLSQKSMLIVYVRVLIEGINLGDTESSLGFTEEFPSEHLISLTCDGATIMFGSCSGVATLFKEKFPSIVVWHRASHRLELYVNDAVKEVGGMNRF</sequence>
<comment type="caution">
    <text evidence="1">The sequence shown here is derived from an EMBL/GenBank/DDBJ whole genome shotgun (WGS) entry which is preliminary data.</text>
</comment>
<gene>
    <name evidence="1" type="ORF">PR048_011511</name>
</gene>
<dbReference type="EMBL" id="JARBHB010000004">
    <property type="protein sequence ID" value="KAJ8885314.1"/>
    <property type="molecule type" value="Genomic_DNA"/>
</dbReference>
<name>A0ABQ9HLQ8_9NEOP</name>
<proteinExistence type="predicted"/>
<protein>
    <submittedName>
        <fullName evidence="1">Uncharacterized protein</fullName>
    </submittedName>
</protein>
<organism evidence="1 2">
    <name type="scientific">Dryococelus australis</name>
    <dbReference type="NCBI Taxonomy" id="614101"/>
    <lineage>
        <taxon>Eukaryota</taxon>
        <taxon>Metazoa</taxon>
        <taxon>Ecdysozoa</taxon>
        <taxon>Arthropoda</taxon>
        <taxon>Hexapoda</taxon>
        <taxon>Insecta</taxon>
        <taxon>Pterygota</taxon>
        <taxon>Neoptera</taxon>
        <taxon>Polyneoptera</taxon>
        <taxon>Phasmatodea</taxon>
        <taxon>Verophasmatodea</taxon>
        <taxon>Anareolatae</taxon>
        <taxon>Phasmatidae</taxon>
        <taxon>Eurycanthinae</taxon>
        <taxon>Dryococelus</taxon>
    </lineage>
</organism>
<evidence type="ECO:0000313" key="2">
    <source>
        <dbReference type="Proteomes" id="UP001159363"/>
    </source>
</evidence>
<dbReference type="Proteomes" id="UP001159363">
    <property type="component" value="Chromosome X"/>
</dbReference>
<evidence type="ECO:0000313" key="1">
    <source>
        <dbReference type="EMBL" id="KAJ8885314.1"/>
    </source>
</evidence>
<keyword evidence="2" id="KW-1185">Reference proteome</keyword>
<accession>A0ABQ9HLQ8</accession>